<sequence length="145" mass="15967">MSYANKKSKGYIASVVGGLSGALLFIALGLFLTGFYITQIELPTLATTPLIFGFTICASLGEILGCWLMLRWRRYKLAGRTTILLAVLIIPSLLLFLGLIFLTRSLIFATSITLVLLPLIARLLTNNPSYLRILSKITNTFAKRP</sequence>
<feature type="transmembrane region" description="Helical" evidence="1">
    <location>
        <begin position="107"/>
        <end position="125"/>
    </location>
</feature>
<dbReference type="AlphaFoldDB" id="A0A139X8J3"/>
<proteinExistence type="predicted"/>
<dbReference type="OrthoDB" id="495236at2"/>
<feature type="transmembrane region" description="Helical" evidence="1">
    <location>
        <begin position="50"/>
        <end position="70"/>
    </location>
</feature>
<dbReference type="RefSeq" id="WP_017740188.1">
    <property type="nucleotide sequence ID" value="NZ_KQ976354.1"/>
</dbReference>
<organism evidence="2 3">
    <name type="scientific">Scytonema hofmannii PCC 7110</name>
    <dbReference type="NCBI Taxonomy" id="128403"/>
    <lineage>
        <taxon>Bacteria</taxon>
        <taxon>Bacillati</taxon>
        <taxon>Cyanobacteriota</taxon>
        <taxon>Cyanophyceae</taxon>
        <taxon>Nostocales</taxon>
        <taxon>Scytonemataceae</taxon>
        <taxon>Scytonema</taxon>
    </lineage>
</organism>
<evidence type="ECO:0000313" key="2">
    <source>
        <dbReference type="EMBL" id="KYC41029.1"/>
    </source>
</evidence>
<gene>
    <name evidence="2" type="ORF">WA1_23190</name>
</gene>
<feature type="transmembrane region" description="Helical" evidence="1">
    <location>
        <begin position="82"/>
        <end position="101"/>
    </location>
</feature>
<evidence type="ECO:0000256" key="1">
    <source>
        <dbReference type="SAM" id="Phobius"/>
    </source>
</evidence>
<dbReference type="STRING" id="128403.WA1_23190"/>
<feature type="transmembrane region" description="Helical" evidence="1">
    <location>
        <begin position="12"/>
        <end position="38"/>
    </location>
</feature>
<dbReference type="Proteomes" id="UP000076925">
    <property type="component" value="Unassembled WGS sequence"/>
</dbReference>
<keyword evidence="3" id="KW-1185">Reference proteome</keyword>
<keyword evidence="1" id="KW-0472">Membrane</keyword>
<dbReference type="EMBL" id="ANNX02000025">
    <property type="protein sequence ID" value="KYC41029.1"/>
    <property type="molecule type" value="Genomic_DNA"/>
</dbReference>
<keyword evidence="1" id="KW-1133">Transmembrane helix</keyword>
<accession>A0A139X8J3</accession>
<protein>
    <submittedName>
        <fullName evidence="2">Uncharacterized protein</fullName>
    </submittedName>
</protein>
<evidence type="ECO:0000313" key="3">
    <source>
        <dbReference type="Proteomes" id="UP000076925"/>
    </source>
</evidence>
<comment type="caution">
    <text evidence="2">The sequence shown here is derived from an EMBL/GenBank/DDBJ whole genome shotgun (WGS) entry which is preliminary data.</text>
</comment>
<name>A0A139X8J3_9CYAN</name>
<reference evidence="2 3" key="1">
    <citation type="journal article" date="2013" name="Genome Biol. Evol.">
        <title>Genomes of Stigonematalean cyanobacteria (subsection V) and the evolution of oxygenic photosynthesis from prokaryotes to plastids.</title>
        <authorList>
            <person name="Dagan T."/>
            <person name="Roettger M."/>
            <person name="Stucken K."/>
            <person name="Landan G."/>
            <person name="Koch R."/>
            <person name="Major P."/>
            <person name="Gould S.B."/>
            <person name="Goremykin V.V."/>
            <person name="Rippka R."/>
            <person name="Tandeau de Marsac N."/>
            <person name="Gugger M."/>
            <person name="Lockhart P.J."/>
            <person name="Allen J.F."/>
            <person name="Brune I."/>
            <person name="Maus I."/>
            <person name="Puhler A."/>
            <person name="Martin W.F."/>
        </authorList>
    </citation>
    <scope>NUCLEOTIDE SEQUENCE [LARGE SCALE GENOMIC DNA]</scope>
    <source>
        <strain evidence="2 3">PCC 7110</strain>
    </source>
</reference>
<keyword evidence="1" id="KW-0812">Transmembrane</keyword>